<sequence length="31" mass="3648">MSFLNLYFLKLEYFSITNNKSFKGLALPNFS</sequence>
<proteinExistence type="predicted"/>
<reference evidence="1" key="1">
    <citation type="journal article" date="2015" name="Nature">
        <title>Complex archaea that bridge the gap between prokaryotes and eukaryotes.</title>
        <authorList>
            <person name="Spang A."/>
            <person name="Saw J.H."/>
            <person name="Jorgensen S.L."/>
            <person name="Zaremba-Niedzwiedzka K."/>
            <person name="Martijn J."/>
            <person name="Lind A.E."/>
            <person name="van Eijk R."/>
            <person name="Schleper C."/>
            <person name="Guy L."/>
            <person name="Ettema T.J."/>
        </authorList>
    </citation>
    <scope>NUCLEOTIDE SEQUENCE</scope>
</reference>
<gene>
    <name evidence="1" type="ORF">LCGC14_1223460</name>
</gene>
<comment type="caution">
    <text evidence="1">The sequence shown here is derived from an EMBL/GenBank/DDBJ whole genome shotgun (WGS) entry which is preliminary data.</text>
</comment>
<protein>
    <submittedName>
        <fullName evidence="1">Uncharacterized protein</fullName>
    </submittedName>
</protein>
<organism evidence="1">
    <name type="scientific">marine sediment metagenome</name>
    <dbReference type="NCBI Taxonomy" id="412755"/>
    <lineage>
        <taxon>unclassified sequences</taxon>
        <taxon>metagenomes</taxon>
        <taxon>ecological metagenomes</taxon>
    </lineage>
</organism>
<name>A0A0F9LXS0_9ZZZZ</name>
<accession>A0A0F9LXS0</accession>
<dbReference type="AlphaFoldDB" id="A0A0F9LXS0"/>
<dbReference type="EMBL" id="LAZR01006464">
    <property type="protein sequence ID" value="KKM91936.1"/>
    <property type="molecule type" value="Genomic_DNA"/>
</dbReference>
<evidence type="ECO:0000313" key="1">
    <source>
        <dbReference type="EMBL" id="KKM91936.1"/>
    </source>
</evidence>